<dbReference type="Proteomes" id="UP000494272">
    <property type="component" value="Unassembled WGS sequence"/>
</dbReference>
<dbReference type="CDD" id="cd11386">
    <property type="entry name" value="MCP_signal"/>
    <property type="match status" value="1"/>
</dbReference>
<dbReference type="SUPFAM" id="SSF58104">
    <property type="entry name" value="Methyl-accepting chemotaxis protein (MCP) signaling domain"/>
    <property type="match status" value="1"/>
</dbReference>
<dbReference type="PROSITE" id="PS50111">
    <property type="entry name" value="CHEMOTAXIS_TRANSDUC_2"/>
    <property type="match status" value="1"/>
</dbReference>
<dbReference type="Pfam" id="PF00672">
    <property type="entry name" value="HAMP"/>
    <property type="match status" value="1"/>
</dbReference>
<dbReference type="InterPro" id="IPR024478">
    <property type="entry name" value="HlyB_4HB_MCP"/>
</dbReference>
<name>A0A6S7DVP3_9BURK</name>
<dbReference type="InterPro" id="IPR003660">
    <property type="entry name" value="HAMP_dom"/>
</dbReference>
<dbReference type="Gene3D" id="1.10.287.950">
    <property type="entry name" value="Methyl-accepting chemotaxis protein"/>
    <property type="match status" value="1"/>
</dbReference>
<dbReference type="GO" id="GO:0007165">
    <property type="term" value="P:signal transduction"/>
    <property type="evidence" value="ECO:0007669"/>
    <property type="project" value="UniProtKB-KW"/>
</dbReference>
<organism evidence="9 10">
    <name type="scientific">Achromobacter dolens</name>
    <dbReference type="NCBI Taxonomy" id="1287738"/>
    <lineage>
        <taxon>Bacteria</taxon>
        <taxon>Pseudomonadati</taxon>
        <taxon>Pseudomonadota</taxon>
        <taxon>Betaproteobacteria</taxon>
        <taxon>Burkholderiales</taxon>
        <taxon>Alcaligenaceae</taxon>
        <taxon>Achromobacter</taxon>
    </lineage>
</organism>
<dbReference type="GO" id="GO:0004888">
    <property type="term" value="F:transmembrane signaling receptor activity"/>
    <property type="evidence" value="ECO:0007669"/>
    <property type="project" value="InterPro"/>
</dbReference>
<dbReference type="InterPro" id="IPR004090">
    <property type="entry name" value="Chemotax_Me-accpt_rcpt"/>
</dbReference>
<keyword evidence="6" id="KW-1133">Transmembrane helix</keyword>
<evidence type="ECO:0000256" key="5">
    <source>
        <dbReference type="SAM" id="Coils"/>
    </source>
</evidence>
<dbReference type="PANTHER" id="PTHR43531:SF14">
    <property type="entry name" value="METHYL-ACCEPTING CHEMOTAXIS PROTEIN I-RELATED"/>
    <property type="match status" value="1"/>
</dbReference>
<comment type="similarity">
    <text evidence="3">Belongs to the methyl-accepting chemotaxis (MCP) protein family.</text>
</comment>
<dbReference type="InterPro" id="IPR047347">
    <property type="entry name" value="YvaQ-like_sensor"/>
</dbReference>
<evidence type="ECO:0008006" key="11">
    <source>
        <dbReference type="Google" id="ProtNLM"/>
    </source>
</evidence>
<feature type="transmembrane region" description="Helical" evidence="6">
    <location>
        <begin position="12"/>
        <end position="35"/>
    </location>
</feature>
<keyword evidence="6" id="KW-0812">Transmembrane</keyword>
<dbReference type="CDD" id="cd19411">
    <property type="entry name" value="MCP2201-like_sensor"/>
    <property type="match status" value="1"/>
</dbReference>
<dbReference type="FunFam" id="1.10.287.950:FF:000001">
    <property type="entry name" value="Methyl-accepting chemotaxis sensory transducer"/>
    <property type="match status" value="1"/>
</dbReference>
<gene>
    <name evidence="9" type="ORF">LMG26841_03039</name>
</gene>
<dbReference type="AlphaFoldDB" id="A0A6S7DVP3"/>
<keyword evidence="2" id="KW-0488">Methylation</keyword>
<keyword evidence="4" id="KW-0807">Transducer</keyword>
<evidence type="ECO:0000313" key="9">
    <source>
        <dbReference type="EMBL" id="CAB3872694.1"/>
    </source>
</evidence>
<dbReference type="SMART" id="SM00283">
    <property type="entry name" value="MA"/>
    <property type="match status" value="1"/>
</dbReference>
<comment type="subcellular location">
    <subcellularLocation>
        <location evidence="1">Membrane</location>
    </subcellularLocation>
</comment>
<feature type="domain" description="HAMP" evidence="8">
    <location>
        <begin position="212"/>
        <end position="266"/>
    </location>
</feature>
<keyword evidence="10" id="KW-1185">Reference proteome</keyword>
<evidence type="ECO:0000256" key="4">
    <source>
        <dbReference type="PROSITE-ProRule" id="PRU00284"/>
    </source>
</evidence>
<evidence type="ECO:0000256" key="1">
    <source>
        <dbReference type="ARBA" id="ARBA00004370"/>
    </source>
</evidence>
<dbReference type="CDD" id="cd06225">
    <property type="entry name" value="HAMP"/>
    <property type="match status" value="1"/>
</dbReference>
<evidence type="ECO:0000259" key="7">
    <source>
        <dbReference type="PROSITE" id="PS50111"/>
    </source>
</evidence>
<keyword evidence="5" id="KW-0175">Coiled coil</keyword>
<dbReference type="GO" id="GO:0005886">
    <property type="term" value="C:plasma membrane"/>
    <property type="evidence" value="ECO:0007669"/>
    <property type="project" value="TreeGrafter"/>
</dbReference>
<dbReference type="PRINTS" id="PR00260">
    <property type="entry name" value="CHEMTRNSDUCR"/>
</dbReference>
<keyword evidence="6" id="KW-0472">Membrane</keyword>
<dbReference type="PROSITE" id="PS50885">
    <property type="entry name" value="HAMP"/>
    <property type="match status" value="1"/>
</dbReference>
<evidence type="ECO:0000313" key="10">
    <source>
        <dbReference type="Proteomes" id="UP000494272"/>
    </source>
</evidence>
<evidence type="ECO:0000256" key="3">
    <source>
        <dbReference type="ARBA" id="ARBA00029447"/>
    </source>
</evidence>
<feature type="coiled-coil region" evidence="5">
    <location>
        <begin position="290"/>
        <end position="317"/>
    </location>
</feature>
<evidence type="ECO:0000259" key="8">
    <source>
        <dbReference type="PROSITE" id="PS50885"/>
    </source>
</evidence>
<dbReference type="SMART" id="SM00304">
    <property type="entry name" value="HAMP"/>
    <property type="match status" value="1"/>
</dbReference>
<protein>
    <recommendedName>
        <fullName evidence="11">Methyl-accepting chemotaxis protein II</fullName>
    </recommendedName>
</protein>
<dbReference type="Pfam" id="PF12729">
    <property type="entry name" value="4HB_MCP_1"/>
    <property type="match status" value="1"/>
</dbReference>
<dbReference type="EMBL" id="CADIKW010000005">
    <property type="protein sequence ID" value="CAB3872694.1"/>
    <property type="molecule type" value="Genomic_DNA"/>
</dbReference>
<proteinExistence type="inferred from homology"/>
<dbReference type="PANTHER" id="PTHR43531">
    <property type="entry name" value="PROTEIN ICFG"/>
    <property type="match status" value="1"/>
</dbReference>
<accession>A0A6S7DVP3</accession>
<evidence type="ECO:0000256" key="6">
    <source>
        <dbReference type="SAM" id="Phobius"/>
    </source>
</evidence>
<evidence type="ECO:0000256" key="2">
    <source>
        <dbReference type="ARBA" id="ARBA00022481"/>
    </source>
</evidence>
<dbReference type="InterPro" id="IPR051310">
    <property type="entry name" value="MCP_chemotaxis"/>
</dbReference>
<dbReference type="InterPro" id="IPR004089">
    <property type="entry name" value="MCPsignal_dom"/>
</dbReference>
<sequence>MLSMKNMKVGSRMIFSFGIVIFLMLGVGFVSFQMLRLLSKDINDIRQDFYVKVRITSKIAQEIGNQGQLSRDMLILHGDQLEALAARISASRDEVRRQYDLLTPMVKSGRGLELLGAVQGARAEYVKVLSEFLERVKDGRADSAKQFLNEVVREHRVRYASTMEDFIAYQEELMNKASVDAESKANTGVRATLLLSAAAITLAIYLGRALSKSVTLPVKAAVALAEKVARGDLTTIMDGYSGSNDEVGQLLHALKRMNESLVNIVSQVRVSANAIAIGSSEVASGSADLSQRTEEQASNLEQTAASMEQLAAAVQQNAMSSQTARKLASDASAVAADGGEIVGSVVSTMGEIAHSARRVEEIIRVIEGIAFQTNILSLNAAVEAARAGDQGRSFAVVAGEVRVLAHRSAEAAKEIKSLITDSVSRVDRGSELVADAGRTMDRIVEQASNVSSLITAISLSSEEQKSGISQVSDAVQQLDQVTQQNAALVEESAAAADSLRIQALRLSEAVASFRLPSKMLAPALGRCAHHT</sequence>
<feature type="domain" description="Methyl-accepting transducer" evidence="7">
    <location>
        <begin position="271"/>
        <end position="500"/>
    </location>
</feature>
<reference evidence="9 10" key="1">
    <citation type="submission" date="2020-04" db="EMBL/GenBank/DDBJ databases">
        <authorList>
            <person name="De Canck E."/>
        </authorList>
    </citation>
    <scope>NUCLEOTIDE SEQUENCE [LARGE SCALE GENOMIC DNA]</scope>
    <source>
        <strain evidence="9 10">LMG 26841</strain>
    </source>
</reference>
<dbReference type="GO" id="GO:0006935">
    <property type="term" value="P:chemotaxis"/>
    <property type="evidence" value="ECO:0007669"/>
    <property type="project" value="InterPro"/>
</dbReference>
<dbReference type="Pfam" id="PF00015">
    <property type="entry name" value="MCPsignal"/>
    <property type="match status" value="1"/>
</dbReference>